<gene>
    <name evidence="2" type="ORF">HaLaN_30073</name>
</gene>
<sequence>ARLVKGRTEQCFGFQVATKTIDEGVGAAQVAAAAGARWLDINGPGGCHAAQASQPGEADPHWGERQEDQRGPGGGTAGPHWRSSSDGARANHGAAVPPPRGLVARQRRGSRAPGAAHHRQRRRADAL</sequence>
<feature type="region of interest" description="Disordered" evidence="1">
    <location>
        <begin position="42"/>
        <end position="127"/>
    </location>
</feature>
<feature type="non-terminal residue" evidence="2">
    <location>
        <position position="1"/>
    </location>
</feature>
<comment type="caution">
    <text evidence="2">The sequence shown here is derived from an EMBL/GenBank/DDBJ whole genome shotgun (WGS) entry which is preliminary data.</text>
</comment>
<evidence type="ECO:0000256" key="1">
    <source>
        <dbReference type="SAM" id="MobiDB-lite"/>
    </source>
</evidence>
<feature type="compositionally biased region" description="Basic residues" evidence="1">
    <location>
        <begin position="105"/>
        <end position="127"/>
    </location>
</feature>
<accession>A0A6A0ADX6</accession>
<protein>
    <submittedName>
        <fullName evidence="2">Uncharacterized protein</fullName>
    </submittedName>
</protein>
<dbReference type="Proteomes" id="UP000485058">
    <property type="component" value="Unassembled WGS sequence"/>
</dbReference>
<feature type="compositionally biased region" description="Basic and acidic residues" evidence="1">
    <location>
        <begin position="58"/>
        <end position="70"/>
    </location>
</feature>
<organism evidence="2 3">
    <name type="scientific">Haematococcus lacustris</name>
    <name type="common">Green alga</name>
    <name type="synonym">Haematococcus pluvialis</name>
    <dbReference type="NCBI Taxonomy" id="44745"/>
    <lineage>
        <taxon>Eukaryota</taxon>
        <taxon>Viridiplantae</taxon>
        <taxon>Chlorophyta</taxon>
        <taxon>core chlorophytes</taxon>
        <taxon>Chlorophyceae</taxon>
        <taxon>CS clade</taxon>
        <taxon>Chlamydomonadales</taxon>
        <taxon>Haematococcaceae</taxon>
        <taxon>Haematococcus</taxon>
    </lineage>
</organism>
<dbReference type="AlphaFoldDB" id="A0A6A0ADX6"/>
<evidence type="ECO:0000313" key="2">
    <source>
        <dbReference type="EMBL" id="GFH31099.1"/>
    </source>
</evidence>
<evidence type="ECO:0000313" key="3">
    <source>
        <dbReference type="Proteomes" id="UP000485058"/>
    </source>
</evidence>
<proteinExistence type="predicted"/>
<dbReference type="EMBL" id="BLLF01005371">
    <property type="protein sequence ID" value="GFH31099.1"/>
    <property type="molecule type" value="Genomic_DNA"/>
</dbReference>
<keyword evidence="3" id="KW-1185">Reference proteome</keyword>
<reference evidence="2 3" key="1">
    <citation type="submission" date="2020-02" db="EMBL/GenBank/DDBJ databases">
        <title>Draft genome sequence of Haematococcus lacustris strain NIES-144.</title>
        <authorList>
            <person name="Morimoto D."/>
            <person name="Nakagawa S."/>
            <person name="Yoshida T."/>
            <person name="Sawayama S."/>
        </authorList>
    </citation>
    <scope>NUCLEOTIDE SEQUENCE [LARGE SCALE GENOMIC DNA]</scope>
    <source>
        <strain evidence="2 3">NIES-144</strain>
    </source>
</reference>
<name>A0A6A0ADX6_HAELA</name>